<feature type="transmembrane region" description="Helical" evidence="2">
    <location>
        <begin position="145"/>
        <end position="164"/>
    </location>
</feature>
<keyword evidence="2" id="KW-0472">Membrane</keyword>
<dbReference type="InterPro" id="IPR052734">
    <property type="entry name" value="Nod_factor_acetyltransferase"/>
</dbReference>
<feature type="transmembrane region" description="Helical" evidence="2">
    <location>
        <begin position="94"/>
        <end position="111"/>
    </location>
</feature>
<keyword evidence="5" id="KW-1185">Reference proteome</keyword>
<keyword evidence="2" id="KW-1133">Transmembrane helix</keyword>
<reference evidence="5" key="2">
    <citation type="journal article" date="2010" name="Stand. Genomic Sci.">
        <title>Complete genome sequence of Thermaerobacter marianensis type strain (7p75aT).</title>
        <authorList>
            <person name="Han C."/>
            <person name="Gu W."/>
            <person name="Zhang X."/>
            <person name="Lapidus A."/>
            <person name="Nolan M."/>
            <person name="Copeland A."/>
            <person name="Lucas S."/>
            <person name="Glavina Del Rio T."/>
            <person name="Tice H."/>
            <person name="Cheng J."/>
            <person name="Tapia R."/>
            <person name="Goodwin L."/>
            <person name="Pitluck S."/>
            <person name="Pagani I."/>
            <person name="Ivanova N."/>
            <person name="Mavromatis K."/>
            <person name="Mikhailova N."/>
            <person name="Pati A."/>
            <person name="Chen A."/>
            <person name="Palaniappan K."/>
            <person name="Land M."/>
            <person name="Hauser L."/>
            <person name="Chang Y."/>
            <person name="Jeffries C."/>
            <person name="Schneider S."/>
            <person name="Rohde M."/>
            <person name="Goker M."/>
            <person name="Pukall R."/>
            <person name="Woyke T."/>
            <person name="Bristow J."/>
            <person name="Eisen J."/>
            <person name="Markowitz V."/>
            <person name="Hugenholtz P."/>
            <person name="Kyrpides N."/>
            <person name="Klenk H."/>
            <person name="Detter J."/>
        </authorList>
    </citation>
    <scope>NUCLEOTIDE SEQUENCE [LARGE SCALE GENOMIC DNA]</scope>
    <source>
        <strain evidence="5">ATCC 700841 / DSM 12885 / JCM 10246 / 7p75a</strain>
    </source>
</reference>
<feature type="transmembrane region" description="Helical" evidence="2">
    <location>
        <begin position="227"/>
        <end position="245"/>
    </location>
</feature>
<feature type="transmembrane region" description="Helical" evidence="2">
    <location>
        <begin position="51"/>
        <end position="73"/>
    </location>
</feature>
<dbReference type="Proteomes" id="UP000008915">
    <property type="component" value="Chromosome"/>
</dbReference>
<accession>E6SJJ7</accession>
<sequence>MQGKTTTPAATGPHGAWTGSPRATPGRLAALDVARGLSISLVVLGHTPLPAWLNGPLTTVRLPLLFFISGYLFNWERYRHRPGRLAWERARRLLLPYVTAGLATFLFWLVARRPVDPAAQAVPWYRPLLGWLYGSSSDEWMVFNLPLWFLPASFWGQVIFWGLLRAVGHRSFAVQAAVAVAAGLGGAGLGRWAHLPWSVDVALATQPFFWVGWFVRQRVGLRLPATAWLAGTALWLAALGMNGPVAVNARAYGQPLWFYAGGLGACLLALRLAAALAAWHPARAVLGFLGRHSMVVLAFHVGLAFPVLAHLLQWWLGDALLGAWGLYWLWGLAMTAGLGWIVERSPWLATLLEGVPVPARTAKAERVPPRPAEQVTA</sequence>
<gene>
    <name evidence="4" type="ordered locus">Tmar_2071</name>
</gene>
<feature type="transmembrane region" description="Helical" evidence="2">
    <location>
        <begin position="321"/>
        <end position="342"/>
    </location>
</feature>
<feature type="region of interest" description="Disordered" evidence="1">
    <location>
        <begin position="1"/>
        <end position="23"/>
    </location>
</feature>
<dbReference type="EMBL" id="CP002344">
    <property type="protein sequence ID" value="ADU52152.1"/>
    <property type="molecule type" value="Genomic_DNA"/>
</dbReference>
<dbReference type="PANTHER" id="PTHR37312:SF1">
    <property type="entry name" value="MEMBRANE-BOUND ACYLTRANSFERASE YKRP-RELATED"/>
    <property type="match status" value="1"/>
</dbReference>
<protein>
    <submittedName>
        <fullName evidence="4">Acyltransferase 3</fullName>
    </submittedName>
</protein>
<name>E6SJJ7_THEM7</name>
<dbReference type="GO" id="GO:0016747">
    <property type="term" value="F:acyltransferase activity, transferring groups other than amino-acyl groups"/>
    <property type="evidence" value="ECO:0007669"/>
    <property type="project" value="InterPro"/>
</dbReference>
<reference evidence="4 5" key="1">
    <citation type="journal article" date="2010" name="Stand. Genomic Sci.">
        <title>Complete genome sequence of Thermaerobacter marianensis type strain (7p75a).</title>
        <authorList>
            <person name="Han C."/>
            <person name="Gu W."/>
            <person name="Zhang X."/>
            <person name="Lapidus A."/>
            <person name="Nolan M."/>
            <person name="Copeland A."/>
            <person name="Lucas S."/>
            <person name="Del Rio T.G."/>
            <person name="Tice H."/>
            <person name="Cheng J.F."/>
            <person name="Tapia R."/>
            <person name="Goodwin L."/>
            <person name="Pitluck S."/>
            <person name="Pagani I."/>
            <person name="Ivanova N."/>
            <person name="Mavromatis K."/>
            <person name="Mikhailova N."/>
            <person name="Pati A."/>
            <person name="Chen A."/>
            <person name="Palaniappan K."/>
            <person name="Land M."/>
            <person name="Hauser L."/>
            <person name="Chang Y.J."/>
            <person name="Jeffries C.D."/>
            <person name="Schneider S."/>
            <person name="Rohde M."/>
            <person name="Goker M."/>
            <person name="Pukall R."/>
            <person name="Woyke T."/>
            <person name="Bristow J."/>
            <person name="Eisen J.A."/>
            <person name="Markowitz V."/>
            <person name="Hugenholtz P."/>
            <person name="Kyrpides N.C."/>
            <person name="Klenk H.P."/>
            <person name="Detter J.C."/>
        </authorList>
    </citation>
    <scope>NUCLEOTIDE SEQUENCE [LARGE SCALE GENOMIC DNA]</scope>
    <source>
        <strain evidence="5">ATCC 700841 / DSM 12885 / JCM 10246 / 7p75a</strain>
    </source>
</reference>
<dbReference type="STRING" id="644966.Tmar_2071"/>
<evidence type="ECO:0000313" key="4">
    <source>
        <dbReference type="EMBL" id="ADU52152.1"/>
    </source>
</evidence>
<feature type="domain" description="Acyltransferase 3" evidence="3">
    <location>
        <begin position="29"/>
        <end position="342"/>
    </location>
</feature>
<keyword evidence="4" id="KW-0808">Transferase</keyword>
<dbReference type="KEGG" id="tmr:Tmar_2071"/>
<keyword evidence="2" id="KW-0812">Transmembrane</keyword>
<evidence type="ECO:0000313" key="5">
    <source>
        <dbReference type="Proteomes" id="UP000008915"/>
    </source>
</evidence>
<dbReference type="HOGENOM" id="CLU_023915_4_0_9"/>
<keyword evidence="4" id="KW-0012">Acyltransferase</keyword>
<evidence type="ECO:0000256" key="2">
    <source>
        <dbReference type="SAM" id="Phobius"/>
    </source>
</evidence>
<dbReference type="AlphaFoldDB" id="E6SJJ7"/>
<evidence type="ECO:0000259" key="3">
    <source>
        <dbReference type="Pfam" id="PF01757"/>
    </source>
</evidence>
<proteinExistence type="predicted"/>
<organism evidence="4 5">
    <name type="scientific">Thermaerobacter marianensis (strain ATCC 700841 / DSM 12885 / JCM 10246 / 7p75a)</name>
    <dbReference type="NCBI Taxonomy" id="644966"/>
    <lineage>
        <taxon>Bacteria</taxon>
        <taxon>Bacillati</taxon>
        <taxon>Bacillota</taxon>
        <taxon>Clostridia</taxon>
        <taxon>Eubacteriales</taxon>
        <taxon>Clostridiales Family XVII. Incertae Sedis</taxon>
        <taxon>Thermaerobacter</taxon>
    </lineage>
</organism>
<dbReference type="eggNOG" id="COG3594">
    <property type="taxonomic scope" value="Bacteria"/>
</dbReference>
<dbReference type="InterPro" id="IPR002656">
    <property type="entry name" value="Acyl_transf_3_dom"/>
</dbReference>
<feature type="transmembrane region" description="Helical" evidence="2">
    <location>
        <begin position="171"/>
        <end position="189"/>
    </location>
</feature>
<feature type="compositionally biased region" description="Low complexity" evidence="1">
    <location>
        <begin position="1"/>
        <end position="19"/>
    </location>
</feature>
<dbReference type="PANTHER" id="PTHR37312">
    <property type="entry name" value="MEMBRANE-BOUND ACYLTRANSFERASE YKRP-RELATED"/>
    <property type="match status" value="1"/>
</dbReference>
<dbReference type="Pfam" id="PF01757">
    <property type="entry name" value="Acyl_transf_3"/>
    <property type="match status" value="1"/>
</dbReference>
<evidence type="ECO:0000256" key="1">
    <source>
        <dbReference type="SAM" id="MobiDB-lite"/>
    </source>
</evidence>
<feature type="transmembrane region" description="Helical" evidence="2">
    <location>
        <begin position="257"/>
        <end position="282"/>
    </location>
</feature>
<feature type="transmembrane region" description="Helical" evidence="2">
    <location>
        <begin position="294"/>
        <end position="315"/>
    </location>
</feature>